<dbReference type="CDD" id="cd18807">
    <property type="entry name" value="SF1_C_UvrD"/>
    <property type="match status" value="1"/>
</dbReference>
<evidence type="ECO:0000256" key="3">
    <source>
        <dbReference type="ARBA" id="ARBA00022801"/>
    </source>
</evidence>
<reference evidence="15 16" key="1">
    <citation type="submission" date="2022-12" db="EMBL/GenBank/DDBJ databases">
        <title>Hymenobacter canadensis sp. nov. isolated from lake water of the Cambridge Bay, Canada.</title>
        <authorList>
            <person name="Kim W.H."/>
            <person name="Lee Y.M."/>
        </authorList>
    </citation>
    <scope>NUCLEOTIDE SEQUENCE [LARGE SCALE GENOMIC DNA]</scope>
    <source>
        <strain evidence="15 16">PAMC 29467</strain>
    </source>
</reference>
<keyword evidence="6" id="KW-0238">DNA-binding</keyword>
<dbReference type="Pfam" id="PF00580">
    <property type="entry name" value="UvrD-helicase"/>
    <property type="match status" value="1"/>
</dbReference>
<keyword evidence="3 12" id="KW-0378">Hydrolase</keyword>
<evidence type="ECO:0000256" key="5">
    <source>
        <dbReference type="ARBA" id="ARBA00022840"/>
    </source>
</evidence>
<feature type="domain" description="UvrD-like helicase ATP-binding" evidence="13">
    <location>
        <begin position="7"/>
        <end position="291"/>
    </location>
</feature>
<dbReference type="InterPro" id="IPR014017">
    <property type="entry name" value="DNA_helicase_UvrD-like_C"/>
</dbReference>
<evidence type="ECO:0000256" key="10">
    <source>
        <dbReference type="ARBA" id="ARBA00034923"/>
    </source>
</evidence>
<keyword evidence="2 12" id="KW-0547">Nucleotide-binding</keyword>
<evidence type="ECO:0000256" key="1">
    <source>
        <dbReference type="ARBA" id="ARBA00009922"/>
    </source>
</evidence>
<evidence type="ECO:0000313" key="16">
    <source>
        <dbReference type="Proteomes" id="UP001211005"/>
    </source>
</evidence>
<evidence type="ECO:0000256" key="6">
    <source>
        <dbReference type="ARBA" id="ARBA00023125"/>
    </source>
</evidence>
<evidence type="ECO:0000259" key="14">
    <source>
        <dbReference type="PROSITE" id="PS51217"/>
    </source>
</evidence>
<feature type="binding site" evidence="12">
    <location>
        <begin position="28"/>
        <end position="35"/>
    </location>
    <ligand>
        <name>ATP</name>
        <dbReference type="ChEBI" id="CHEBI:30616"/>
    </ligand>
</feature>
<evidence type="ECO:0000256" key="9">
    <source>
        <dbReference type="ARBA" id="ARBA00034808"/>
    </source>
</evidence>
<keyword evidence="16" id="KW-1185">Reference proteome</keyword>
<comment type="catalytic activity">
    <reaction evidence="8">
        <text>Couples ATP hydrolysis with the unwinding of duplex DNA by translocating in the 3'-5' direction.</text>
        <dbReference type="EC" id="5.6.2.4"/>
    </reaction>
</comment>
<evidence type="ECO:0000256" key="11">
    <source>
        <dbReference type="ARBA" id="ARBA00048988"/>
    </source>
</evidence>
<name>A0ABY7LUX3_9BACT</name>
<dbReference type="PROSITE" id="PS51198">
    <property type="entry name" value="UVRD_HELICASE_ATP_BIND"/>
    <property type="match status" value="1"/>
</dbReference>
<dbReference type="Proteomes" id="UP001211005">
    <property type="component" value="Chromosome"/>
</dbReference>
<sequence length="754" mass="85226">MGLDYHSLLNPSQAAAVMQIEGPCMIIAGAGSGKTRVLTYRIANLLEQGVDPFNVLALTFTNKAAKEMRARIEKVVGTNAKNLWMGTFHSIFARILRSEADKMGYPRSFTIYDTQDSKTLIGQILKEMELDDKLYKPNMVLGRISSAKNKLISVQQYLNDPVIRQDDEAALRPKLGAIYQQYAARCFKAGAMDFDDLLYQTNVLFREHPDVLNKYQNMFRYVMVDEYQDTNYSQYLIARKLAAKERNICVVGDDAQSIYAFRGADIQNILNFEKDYPELQVFKLEQNYRSTKNIVWAANSVIKNNQAQLRKDVFSDNEEGPLIEVLKAASDNEEGKLVAQSIYEDKMNQHLSYDDFAILYRTNAQSRAMEESLRKLNIKYKIVGGLSFYQRKEIKDLVAYLRLTVNPNDEQALRRVINYPKRGIGDTTIAKLINAAEESNHTIWEVVANADQFLPARAANPIVDFAEKIKAYTAVAAKEDAFEAAKFIAKNSGMIEELYADKSIEGLSRYENIQELLNGVKAFVEDPEREEKTLGAFLQDIALVTDADTKDAQAEGEQVTMMTIHSAKGLEFRNVYIVGMEENLFPSQMMITSRADLEEERRLFYVAITRAEKKLTLSYATSRYQWGNLRSCEKSRFLDEIDPKYVDFKYSAGPGPDRAGPGESPFGHVFERRSNLIPPAPRKTAATKYVAPADFVPSDTSNLQTGQRVEHPKFGFGQVTKLETVQGSTKAIINFDEVGEKTLLLSFAKLRVLG</sequence>
<dbReference type="InterPro" id="IPR014016">
    <property type="entry name" value="UvrD-like_ATP-bd"/>
</dbReference>
<dbReference type="Pfam" id="PF21196">
    <property type="entry name" value="PcrA_UvrD_tudor"/>
    <property type="match status" value="1"/>
</dbReference>
<feature type="domain" description="UvrD-like helicase C-terminal" evidence="14">
    <location>
        <begin position="292"/>
        <end position="569"/>
    </location>
</feature>
<evidence type="ECO:0000256" key="2">
    <source>
        <dbReference type="ARBA" id="ARBA00022741"/>
    </source>
</evidence>
<gene>
    <name evidence="15" type="ORF">O3303_03860</name>
</gene>
<keyword evidence="4 12" id="KW-0347">Helicase</keyword>
<evidence type="ECO:0000313" key="15">
    <source>
        <dbReference type="EMBL" id="WBA42698.1"/>
    </source>
</evidence>
<evidence type="ECO:0000256" key="7">
    <source>
        <dbReference type="ARBA" id="ARBA00023235"/>
    </source>
</evidence>
<evidence type="ECO:0000256" key="8">
    <source>
        <dbReference type="ARBA" id="ARBA00034617"/>
    </source>
</evidence>
<keyword evidence="7" id="KW-0413">Isomerase</keyword>
<comment type="similarity">
    <text evidence="1">Belongs to the helicase family. UvrD subfamily.</text>
</comment>
<dbReference type="Gene3D" id="3.40.50.300">
    <property type="entry name" value="P-loop containing nucleotide triphosphate hydrolases"/>
    <property type="match status" value="2"/>
</dbReference>
<keyword evidence="5 12" id="KW-0067">ATP-binding</keyword>
<dbReference type="InterPro" id="IPR027417">
    <property type="entry name" value="P-loop_NTPase"/>
</dbReference>
<protein>
    <recommendedName>
        <fullName evidence="9">DNA 3'-5' helicase</fullName>
        <ecNumber evidence="9">5.6.2.4</ecNumber>
    </recommendedName>
    <alternativeName>
        <fullName evidence="10">DNA 3'-5' helicase II</fullName>
    </alternativeName>
</protein>
<dbReference type="Gene3D" id="1.10.486.10">
    <property type="entry name" value="PCRA, domain 4"/>
    <property type="match status" value="1"/>
</dbReference>
<dbReference type="PANTHER" id="PTHR11070:SF2">
    <property type="entry name" value="ATP-DEPENDENT DNA HELICASE SRS2"/>
    <property type="match status" value="1"/>
</dbReference>
<dbReference type="SUPFAM" id="SSF52540">
    <property type="entry name" value="P-loop containing nucleoside triphosphate hydrolases"/>
    <property type="match status" value="1"/>
</dbReference>
<accession>A0ABY7LUX3</accession>
<comment type="catalytic activity">
    <reaction evidence="11">
        <text>ATP + H2O = ADP + phosphate + H(+)</text>
        <dbReference type="Rhea" id="RHEA:13065"/>
        <dbReference type="ChEBI" id="CHEBI:15377"/>
        <dbReference type="ChEBI" id="CHEBI:15378"/>
        <dbReference type="ChEBI" id="CHEBI:30616"/>
        <dbReference type="ChEBI" id="CHEBI:43474"/>
        <dbReference type="ChEBI" id="CHEBI:456216"/>
        <dbReference type="EC" id="5.6.2.4"/>
    </reaction>
</comment>
<dbReference type="Pfam" id="PF13361">
    <property type="entry name" value="UvrD_C"/>
    <property type="match status" value="1"/>
</dbReference>
<proteinExistence type="inferred from homology"/>
<evidence type="ECO:0000256" key="12">
    <source>
        <dbReference type="PROSITE-ProRule" id="PRU00560"/>
    </source>
</evidence>
<dbReference type="PROSITE" id="PS51217">
    <property type="entry name" value="UVRD_HELICASE_CTER"/>
    <property type="match status" value="1"/>
</dbReference>
<dbReference type="InterPro" id="IPR013986">
    <property type="entry name" value="DExx_box_DNA_helicase_dom_sf"/>
</dbReference>
<dbReference type="CDD" id="cd17932">
    <property type="entry name" value="DEXQc_UvrD"/>
    <property type="match status" value="1"/>
</dbReference>
<dbReference type="EMBL" id="CP114767">
    <property type="protein sequence ID" value="WBA42698.1"/>
    <property type="molecule type" value="Genomic_DNA"/>
</dbReference>
<dbReference type="EC" id="5.6.2.4" evidence="9"/>
<organism evidence="15 16">
    <name type="scientific">Hymenobacter canadensis</name>
    <dbReference type="NCBI Taxonomy" id="2999067"/>
    <lineage>
        <taxon>Bacteria</taxon>
        <taxon>Pseudomonadati</taxon>
        <taxon>Bacteroidota</taxon>
        <taxon>Cytophagia</taxon>
        <taxon>Cytophagales</taxon>
        <taxon>Hymenobacteraceae</taxon>
        <taxon>Hymenobacter</taxon>
    </lineage>
</organism>
<dbReference type="PANTHER" id="PTHR11070">
    <property type="entry name" value="UVRD / RECB / PCRA DNA HELICASE FAMILY MEMBER"/>
    <property type="match status" value="1"/>
</dbReference>
<dbReference type="RefSeq" id="WP_269560748.1">
    <property type="nucleotide sequence ID" value="NZ_CP114767.1"/>
</dbReference>
<evidence type="ECO:0000259" key="13">
    <source>
        <dbReference type="PROSITE" id="PS51198"/>
    </source>
</evidence>
<dbReference type="InterPro" id="IPR000212">
    <property type="entry name" value="DNA_helicase_UvrD/REP"/>
</dbReference>
<evidence type="ECO:0000256" key="4">
    <source>
        <dbReference type="ARBA" id="ARBA00022806"/>
    </source>
</evidence>
<dbReference type="Gene3D" id="1.10.10.160">
    <property type="match status" value="1"/>
</dbReference>